<dbReference type="STRING" id="266940.Krad_1723"/>
<accession>A6W8S0</accession>
<dbReference type="RefSeq" id="WP_011981652.1">
    <property type="nucleotide sequence ID" value="NC_009664.2"/>
</dbReference>
<dbReference type="KEGG" id="kra:Krad_1723"/>
<gene>
    <name evidence="1" type="ordered locus">Krad_1723</name>
</gene>
<dbReference type="eggNOG" id="COG4626">
    <property type="taxonomic scope" value="Bacteria"/>
</dbReference>
<dbReference type="AlphaFoldDB" id="A6W8S0"/>
<name>A6W8S0_KINRD</name>
<dbReference type="EMBL" id="CP000750">
    <property type="protein sequence ID" value="ABS03209.1"/>
    <property type="molecule type" value="Genomic_DNA"/>
</dbReference>
<organism evidence="1 2">
    <name type="scientific">Kineococcus radiotolerans (strain ATCC BAA-149 / DSM 14245 / SRS30216)</name>
    <dbReference type="NCBI Taxonomy" id="266940"/>
    <lineage>
        <taxon>Bacteria</taxon>
        <taxon>Bacillati</taxon>
        <taxon>Actinomycetota</taxon>
        <taxon>Actinomycetes</taxon>
        <taxon>Kineosporiales</taxon>
        <taxon>Kineosporiaceae</taxon>
        <taxon>Kineococcus</taxon>
    </lineage>
</organism>
<reference evidence="2" key="1">
    <citation type="journal article" date="2008" name="PLoS ONE">
        <title>Survival in nuclear waste, extreme resistance, and potential applications gleaned from the genome sequence of Kineococcus radiotolerans SRS30216.</title>
        <authorList>
            <person name="Bagwell C.E."/>
            <person name="Bhat S."/>
            <person name="Hawkins G.M."/>
            <person name="Smith B.W."/>
            <person name="Biswas T."/>
            <person name="Hoover T.R."/>
            <person name="Saunders E."/>
            <person name="Han C.S."/>
            <person name="Tsodikov O.V."/>
            <person name="Shimkets L.J."/>
        </authorList>
    </citation>
    <scope>NUCLEOTIDE SEQUENCE [LARGE SCALE GENOMIC DNA]</scope>
    <source>
        <strain evidence="2">ATCC BAA-149 / DSM 14245 / SRS30216</strain>
    </source>
</reference>
<proteinExistence type="predicted"/>
<dbReference type="OrthoDB" id="3197057at2"/>
<keyword evidence="2" id="KW-1185">Reference proteome</keyword>
<sequence>MTTTATSDLDLPPGYRIDPKSGAWISSPWPEDPEAKALIVRQSLGPSLIDWAEGRGDGPGLTHYLTGDQWRFTPGQKRFLILWYWVNEDGRFVYRSGVKRGSKGTGKDPFAAAWLLGELAGPARLHDWDERTGTPVGAPHGMPLVQIGSNSEAQSKDVLRIANALLSREARDYYGIDCGETRTILRDSGGRLEVLTASEKSSEGDPATAIALNESHHMTESNGGHNLADVARRNVGKSPASVQARMVEFTNAHRQGYDSVGELSYKAWQAQAAGKTKKRDILYDSIEAPPSTDLYDDASRMAGLRAAYSDAEWADIERLSDEVLDPRTSVADSIRFYLNGLAAAEDAWIDPRAFDECARPNLTVMPGEQIAMFLDCSKSSDATGLVACRLSDGHVIQLGVWQKPHGDRGKTWLAPREKVDAAVRNAFATYEVLWFGVDPSPAKDDETEALYWASSIDGWHRDFRDDLALWAAPGKTGGNSVRFDMRLSEVGGVERNAAFTKQAERTQHDIDTDKSLTHDGSPALTVHVQNAKARPNKWGVSLGKKTRDSSHLVDLAVCMVGARLGRQLVLDSGALASKKKKRSGRVW</sequence>
<evidence type="ECO:0000313" key="2">
    <source>
        <dbReference type="Proteomes" id="UP000001116"/>
    </source>
</evidence>
<protein>
    <submittedName>
        <fullName evidence="1">Phage Terminase</fullName>
    </submittedName>
</protein>
<dbReference type="HOGENOM" id="CLU_036719_0_0_11"/>
<dbReference type="Proteomes" id="UP000001116">
    <property type="component" value="Chromosome"/>
</dbReference>
<evidence type="ECO:0000313" key="1">
    <source>
        <dbReference type="EMBL" id="ABS03209.1"/>
    </source>
</evidence>